<dbReference type="InterPro" id="IPR032466">
    <property type="entry name" value="Metal_Hydrolase"/>
</dbReference>
<comment type="similarity">
    <text evidence="3">Belongs to the metallo-dependent hydrolases superfamily. Adenosine and AMP deaminases family. ADGF subfamily.</text>
</comment>
<accession>A0A072P9J2</accession>
<keyword evidence="7" id="KW-0732">Signal</keyword>
<feature type="region of interest" description="Disordered" evidence="10">
    <location>
        <begin position="579"/>
        <end position="611"/>
    </location>
</feature>
<evidence type="ECO:0000259" key="11">
    <source>
        <dbReference type="Pfam" id="PF00962"/>
    </source>
</evidence>
<evidence type="ECO:0000313" key="12">
    <source>
        <dbReference type="EMBL" id="KEF56541.1"/>
    </source>
</evidence>
<dbReference type="EMBL" id="AMGV01000005">
    <property type="protein sequence ID" value="KEF56541.1"/>
    <property type="molecule type" value="Genomic_DNA"/>
</dbReference>
<dbReference type="EC" id="3.5.4.4" evidence="4"/>
<evidence type="ECO:0000256" key="9">
    <source>
        <dbReference type="ARBA" id="ARBA00047764"/>
    </source>
</evidence>
<dbReference type="Proteomes" id="UP000027920">
    <property type="component" value="Unassembled WGS sequence"/>
</dbReference>
<dbReference type="GO" id="GO:0046872">
    <property type="term" value="F:metal ion binding"/>
    <property type="evidence" value="ECO:0007669"/>
    <property type="project" value="UniProtKB-KW"/>
</dbReference>
<dbReference type="PANTHER" id="PTHR11409">
    <property type="entry name" value="ADENOSINE DEAMINASE"/>
    <property type="match status" value="1"/>
</dbReference>
<evidence type="ECO:0000256" key="2">
    <source>
        <dbReference type="ARBA" id="ARBA00004613"/>
    </source>
</evidence>
<dbReference type="GO" id="GO:0046103">
    <property type="term" value="P:inosine biosynthetic process"/>
    <property type="evidence" value="ECO:0007669"/>
    <property type="project" value="TreeGrafter"/>
</dbReference>
<dbReference type="GO" id="GO:0004000">
    <property type="term" value="F:adenosine deaminase activity"/>
    <property type="evidence" value="ECO:0007669"/>
    <property type="project" value="TreeGrafter"/>
</dbReference>
<comment type="cofactor">
    <cofactor evidence="1">
        <name>Zn(2+)</name>
        <dbReference type="ChEBI" id="CHEBI:29105"/>
    </cofactor>
</comment>
<keyword evidence="6" id="KW-0479">Metal-binding</keyword>
<evidence type="ECO:0000256" key="8">
    <source>
        <dbReference type="ARBA" id="ARBA00022801"/>
    </source>
</evidence>
<dbReference type="InterPro" id="IPR001365">
    <property type="entry name" value="A_deaminase_dom"/>
</dbReference>
<dbReference type="HOGENOM" id="CLU_022829_2_1_1"/>
<reference evidence="12 13" key="1">
    <citation type="submission" date="2013-03" db="EMBL/GenBank/DDBJ databases">
        <title>The Genome Sequence of Exophiala aquamarina CBS 119918.</title>
        <authorList>
            <consortium name="The Broad Institute Genomics Platform"/>
            <person name="Cuomo C."/>
            <person name="de Hoog S."/>
            <person name="Gorbushina A."/>
            <person name="Walker B."/>
            <person name="Young S.K."/>
            <person name="Zeng Q."/>
            <person name="Gargeya S."/>
            <person name="Fitzgerald M."/>
            <person name="Haas B."/>
            <person name="Abouelleil A."/>
            <person name="Allen A.W."/>
            <person name="Alvarado L."/>
            <person name="Arachchi H.M."/>
            <person name="Berlin A.M."/>
            <person name="Chapman S.B."/>
            <person name="Gainer-Dewar J."/>
            <person name="Goldberg J."/>
            <person name="Griggs A."/>
            <person name="Gujja S."/>
            <person name="Hansen M."/>
            <person name="Howarth C."/>
            <person name="Imamovic A."/>
            <person name="Ireland A."/>
            <person name="Larimer J."/>
            <person name="McCowan C."/>
            <person name="Murphy C."/>
            <person name="Pearson M."/>
            <person name="Poon T.W."/>
            <person name="Priest M."/>
            <person name="Roberts A."/>
            <person name="Saif S."/>
            <person name="Shea T."/>
            <person name="Sisk P."/>
            <person name="Sykes S."/>
            <person name="Wortman J."/>
            <person name="Nusbaum C."/>
            <person name="Birren B."/>
        </authorList>
    </citation>
    <scope>NUCLEOTIDE SEQUENCE [LARGE SCALE GENOMIC DNA]</scope>
    <source>
        <strain evidence="12 13">CBS 119918</strain>
    </source>
</reference>
<gene>
    <name evidence="12" type="ORF">A1O9_06729</name>
</gene>
<feature type="domain" description="Adenosine deaminase" evidence="11">
    <location>
        <begin position="244"/>
        <end position="542"/>
    </location>
</feature>
<evidence type="ECO:0000256" key="1">
    <source>
        <dbReference type="ARBA" id="ARBA00001947"/>
    </source>
</evidence>
<dbReference type="GO" id="GO:0005576">
    <property type="term" value="C:extracellular region"/>
    <property type="evidence" value="ECO:0007669"/>
    <property type="project" value="UniProtKB-SubCell"/>
</dbReference>
<dbReference type="SUPFAM" id="SSF51556">
    <property type="entry name" value="Metallo-dependent hydrolases"/>
    <property type="match status" value="1"/>
</dbReference>
<dbReference type="GeneID" id="25281645"/>
<organism evidence="12 13">
    <name type="scientific">Exophiala aquamarina CBS 119918</name>
    <dbReference type="NCBI Taxonomy" id="1182545"/>
    <lineage>
        <taxon>Eukaryota</taxon>
        <taxon>Fungi</taxon>
        <taxon>Dikarya</taxon>
        <taxon>Ascomycota</taxon>
        <taxon>Pezizomycotina</taxon>
        <taxon>Eurotiomycetes</taxon>
        <taxon>Chaetothyriomycetidae</taxon>
        <taxon>Chaetothyriales</taxon>
        <taxon>Herpotrichiellaceae</taxon>
        <taxon>Exophiala</taxon>
    </lineage>
</organism>
<dbReference type="RefSeq" id="XP_013259131.1">
    <property type="nucleotide sequence ID" value="XM_013403677.1"/>
</dbReference>
<dbReference type="OrthoDB" id="7202371at2759"/>
<dbReference type="STRING" id="1182545.A0A072P9J2"/>
<comment type="catalytic activity">
    <reaction evidence="9">
        <text>adenosine + H2O + H(+) = inosine + NH4(+)</text>
        <dbReference type="Rhea" id="RHEA:24408"/>
        <dbReference type="ChEBI" id="CHEBI:15377"/>
        <dbReference type="ChEBI" id="CHEBI:15378"/>
        <dbReference type="ChEBI" id="CHEBI:16335"/>
        <dbReference type="ChEBI" id="CHEBI:17596"/>
        <dbReference type="ChEBI" id="CHEBI:28938"/>
        <dbReference type="EC" id="3.5.4.4"/>
    </reaction>
</comment>
<dbReference type="FunFam" id="3.20.20.140:FF:000017">
    <property type="entry name" value="Adenosine deaminase 2"/>
    <property type="match status" value="1"/>
</dbReference>
<evidence type="ECO:0000256" key="3">
    <source>
        <dbReference type="ARBA" id="ARBA00006083"/>
    </source>
</evidence>
<evidence type="ECO:0000256" key="4">
    <source>
        <dbReference type="ARBA" id="ARBA00012784"/>
    </source>
</evidence>
<keyword evidence="8" id="KW-0378">Hydrolase</keyword>
<comment type="subcellular location">
    <subcellularLocation>
        <location evidence="2">Secreted</location>
    </subcellularLocation>
</comment>
<dbReference type="AlphaFoldDB" id="A0A072P9J2"/>
<name>A0A072P9J2_9EURO</name>
<dbReference type="GO" id="GO:0006154">
    <property type="term" value="P:adenosine catabolic process"/>
    <property type="evidence" value="ECO:0007669"/>
    <property type="project" value="TreeGrafter"/>
</dbReference>
<keyword evidence="13" id="KW-1185">Reference proteome</keyword>
<evidence type="ECO:0000313" key="13">
    <source>
        <dbReference type="Proteomes" id="UP000027920"/>
    </source>
</evidence>
<dbReference type="Pfam" id="PF00962">
    <property type="entry name" value="A_deaminase"/>
    <property type="match status" value="1"/>
</dbReference>
<evidence type="ECO:0000256" key="6">
    <source>
        <dbReference type="ARBA" id="ARBA00022723"/>
    </source>
</evidence>
<comment type="caution">
    <text evidence="12">The sequence shown here is derived from an EMBL/GenBank/DDBJ whole genome shotgun (WGS) entry which is preliminary data.</text>
</comment>
<dbReference type="VEuPathDB" id="FungiDB:A1O9_06729"/>
<evidence type="ECO:0000256" key="5">
    <source>
        <dbReference type="ARBA" id="ARBA00022525"/>
    </source>
</evidence>
<dbReference type="PANTHER" id="PTHR11409:SF39">
    <property type="entry name" value="ADENOSINE DEAMINASE 2"/>
    <property type="match status" value="1"/>
</dbReference>
<protein>
    <recommendedName>
        <fullName evidence="4">adenosine deaminase</fullName>
        <ecNumber evidence="4">3.5.4.4</ecNumber>
    </recommendedName>
</protein>
<evidence type="ECO:0000256" key="7">
    <source>
        <dbReference type="ARBA" id="ARBA00022729"/>
    </source>
</evidence>
<keyword evidence="5" id="KW-0964">Secreted</keyword>
<evidence type="ECO:0000256" key="10">
    <source>
        <dbReference type="SAM" id="MobiDB-lite"/>
    </source>
</evidence>
<dbReference type="InterPro" id="IPR006330">
    <property type="entry name" value="Ado/ade_deaminase"/>
</dbReference>
<sequence length="611" mass="70449">MAIADNLSDDDSIDSQLEWELEEGIPQVKDPFIQKYMQGKQALIEQEKKQRHDYLFKRTMSPMAKQAAKIMSSIRRRELKEVWTSEFEDSLAEKNGGNLYPGMMFTLARDRIETTEMWKIIEKMPKGALLHAHLDAMIDIDWLVDQALAEKGFCILAPEGLSDREKRNKSLLQIRYYPDVEIKKQKSPANIWTANYAANTPIPIREAQRTFPDDDSTFKKWLLHRCTVTAEESLCHHHGLNAIWRKFQSTFLSVGWMLFYEPIFRRGFQRLLGQLAADGINYVDLRAAFRFEYRKQGQTNGQAGRFDDFFIAFGEEIEKFKKTEAGKNFKGARMIWTVIRRLDTRSQVDGMKECIRMKKKFPHLVCGFDFVAQEDMGKTLTELTPLIFWFRKKCSEAGVDLPFFFHAGECLGDGDSTDNNLFDAILLGTRRIGHGYSLYKHPLLIDMVKEKKILIESCPISNEILRLSSSILGHSLPALLSRGVSVSMNNDDPAILGHGKNGLSHDFWQAYMAFDNFGLEGLGTMAENSLKWCAIEDQKAAEWTKAITDGYLGKTIKSQLLREWRSEWEKWCEWIVLEYPEEADDSDEDEDSEEEEDDDVDDDDDDDDEDD</sequence>
<dbReference type="Gene3D" id="3.20.20.140">
    <property type="entry name" value="Metal-dependent hydrolases"/>
    <property type="match status" value="1"/>
</dbReference>
<proteinExistence type="inferred from homology"/>